<dbReference type="GO" id="GO:0005789">
    <property type="term" value="C:endoplasmic reticulum membrane"/>
    <property type="evidence" value="ECO:0007669"/>
    <property type="project" value="UniProtKB-SubCell"/>
</dbReference>
<keyword evidence="19" id="KW-1185">Reference proteome</keyword>
<keyword evidence="13" id="KW-0325">Glycoprotein</keyword>
<dbReference type="KEGG" id="more:E1B28_013568"/>
<dbReference type="InterPro" id="IPR053974">
    <property type="entry name" value="ERMP1_1-A_TM"/>
</dbReference>
<evidence type="ECO:0000256" key="15">
    <source>
        <dbReference type="SAM" id="Phobius"/>
    </source>
</evidence>
<feature type="domain" description="Peptidase M28" evidence="16">
    <location>
        <begin position="137"/>
        <end position="330"/>
    </location>
</feature>
<dbReference type="AlphaFoldDB" id="A0A9P7UN55"/>
<evidence type="ECO:0000259" key="17">
    <source>
        <dbReference type="Pfam" id="PF22249"/>
    </source>
</evidence>
<dbReference type="RefSeq" id="XP_043004091.1">
    <property type="nucleotide sequence ID" value="XM_043158736.1"/>
</dbReference>
<dbReference type="InterPro" id="IPR045175">
    <property type="entry name" value="M28_fam"/>
</dbReference>
<dbReference type="GO" id="GO:0006508">
    <property type="term" value="P:proteolysis"/>
    <property type="evidence" value="ECO:0007669"/>
    <property type="project" value="UniProtKB-KW"/>
</dbReference>
<feature type="transmembrane region" description="Helical" evidence="15">
    <location>
        <begin position="406"/>
        <end position="431"/>
    </location>
</feature>
<feature type="transmembrane region" description="Helical" evidence="15">
    <location>
        <begin position="527"/>
        <end position="546"/>
    </location>
</feature>
<keyword evidence="9 14" id="KW-0862">Zinc</keyword>
<dbReference type="GO" id="GO:0008235">
    <property type="term" value="F:metalloexopeptidase activity"/>
    <property type="evidence" value="ECO:0007669"/>
    <property type="project" value="InterPro"/>
</dbReference>
<evidence type="ECO:0000256" key="6">
    <source>
        <dbReference type="ARBA" id="ARBA00022723"/>
    </source>
</evidence>
<evidence type="ECO:0000313" key="19">
    <source>
        <dbReference type="Proteomes" id="UP001049176"/>
    </source>
</evidence>
<evidence type="ECO:0000256" key="4">
    <source>
        <dbReference type="ARBA" id="ARBA00022670"/>
    </source>
</evidence>
<dbReference type="EC" id="3.4.-.-" evidence="14"/>
<dbReference type="FunFam" id="3.40.630.10:FF:000008">
    <property type="entry name" value="Endoplasmic reticulum metallopeptidase 1"/>
    <property type="match status" value="1"/>
</dbReference>
<dbReference type="Gene3D" id="3.40.630.10">
    <property type="entry name" value="Zn peptidases"/>
    <property type="match status" value="1"/>
</dbReference>
<evidence type="ECO:0000256" key="1">
    <source>
        <dbReference type="ARBA" id="ARBA00001947"/>
    </source>
</evidence>
<feature type="transmembrane region" description="Helical" evidence="15">
    <location>
        <begin position="471"/>
        <end position="491"/>
    </location>
</feature>
<evidence type="ECO:0000256" key="9">
    <source>
        <dbReference type="ARBA" id="ARBA00022833"/>
    </source>
</evidence>
<evidence type="ECO:0000256" key="7">
    <source>
        <dbReference type="ARBA" id="ARBA00022801"/>
    </source>
</evidence>
<evidence type="ECO:0000256" key="10">
    <source>
        <dbReference type="ARBA" id="ARBA00022989"/>
    </source>
</evidence>
<evidence type="ECO:0000256" key="2">
    <source>
        <dbReference type="ARBA" id="ARBA00004477"/>
    </source>
</evidence>
<dbReference type="InterPro" id="IPR007484">
    <property type="entry name" value="Peptidase_M28"/>
</dbReference>
<keyword evidence="8" id="KW-0256">Endoplasmic reticulum</keyword>
<comment type="caution">
    <text evidence="18">The sequence shown here is derived from an EMBL/GenBank/DDBJ whole genome shotgun (WGS) entry which is preliminary data.</text>
</comment>
<dbReference type="SUPFAM" id="SSF53187">
    <property type="entry name" value="Zn-dependent exopeptidases"/>
    <property type="match status" value="1"/>
</dbReference>
<feature type="transmembrane region" description="Helical" evidence="15">
    <location>
        <begin position="362"/>
        <end position="385"/>
    </location>
</feature>
<dbReference type="EMBL" id="CM032189">
    <property type="protein sequence ID" value="KAG7087620.1"/>
    <property type="molecule type" value="Genomic_DNA"/>
</dbReference>
<keyword evidence="11" id="KW-0482">Metalloprotease</keyword>
<proteinExistence type="inferred from homology"/>
<evidence type="ECO:0000256" key="13">
    <source>
        <dbReference type="ARBA" id="ARBA00023180"/>
    </source>
</evidence>
<dbReference type="GO" id="GO:0046872">
    <property type="term" value="F:metal ion binding"/>
    <property type="evidence" value="ECO:0007669"/>
    <property type="project" value="UniProtKB-KW"/>
</dbReference>
<dbReference type="InterPro" id="IPR048024">
    <property type="entry name" value="Fxna-like_M28_dom"/>
</dbReference>
<evidence type="ECO:0000256" key="3">
    <source>
        <dbReference type="ARBA" id="ARBA00010918"/>
    </source>
</evidence>
<sequence length="870" mass="96194">MTRNTRRGPIFSILLLSPILFYIPWLTYRHHSTLPDPLTQLVDPETNLPQLSEARVLSIAKYLSEDIGFRTPGTLEHARGEQWFFQQVLDAQKECQRVAESSGRKLECEVWLQRGNGSHRFDMMGARLYKTYVNLSNIIVRISNGTPEGKEHAVLVNSHLDSTLPTPGAADDAVSVGIMLECMRVLVETPGWSPEHAVILLWNNAEESLQDGSHLFSTQHPIAPTVRAVINLEAAGTKGKDLLFQATSEQMIQAYSHVPRPHGTIVANDVFGSGVILSDTDFRQFQQYLNVTGLDIAIVKNSYLYHMRKDLVENIEPGATQHMGENALALLRHLSSDTSQLPSLTGGYTKPTTVYVSAFGRFLLYSFTTAKIIYTLLFFASILLVKTAIPSVEKVAKDPSRSIRRGFFSALSGLLGSIVLANVVAVIMAQILGKKMSWFSSEYSTMVLYGPPAVLGALLPQLYIGEVEEAMVYSAILLMQTGVAVVVQFLGVGSACLLFLLGLSVFGGLLVNYVIGGSNQREMSLWTYAVGQVFPLAVGTMCAYPILDVFVPLAGRLGTDAPTDNIMATIVSVLGAISFPLIPPFIRRFDRSVLVRSVSLLSIVTAITIAVFAARDPYDSMHQKRIYILRTENITTGEHHLHISTSDGGPKFPELVQDIAKEFGVPPEIHENGDIEVFVPKAIVMNEYNSDWDPMYPFSAFLLPFKIPLPVEPSYVSPWSTPEMKFAITAVNDMIDREAGTRSLKLQVEHPGLIWTVIAFDAHVLKWNLDDNPPDEYTRHHVREASFYGTDTWSIDLVVKVEPGSTGSLLVNFIGLQEQGMWPGKKALMSQGNPGLALRLFERLDSWMDRRLDGKADVLLLGCVAGIERI</sequence>
<comment type="cofactor">
    <cofactor evidence="1">
        <name>Zn(2+)</name>
        <dbReference type="ChEBI" id="CHEBI:29105"/>
    </cofactor>
</comment>
<dbReference type="OrthoDB" id="76293at2759"/>
<dbReference type="PANTHER" id="PTHR12147:SF22">
    <property type="entry name" value="ENDOPLASMIC RETICULUM METALLOPEPTIDASE 1"/>
    <property type="match status" value="1"/>
</dbReference>
<name>A0A9P7UN55_9AGAR</name>
<feature type="transmembrane region" description="Helical" evidence="15">
    <location>
        <begin position="593"/>
        <end position="614"/>
    </location>
</feature>
<accession>A0A9P7UN55</accession>
<protein>
    <recommendedName>
        <fullName evidence="14">Peptide hydrolase</fullName>
        <ecNumber evidence="14">3.4.-.-</ecNumber>
    </recommendedName>
</protein>
<keyword evidence="5 15" id="KW-0812">Transmembrane</keyword>
<reference evidence="18" key="1">
    <citation type="journal article" date="2021" name="Genome Biol. Evol.">
        <title>The assembled and annotated genome of the fairy-ring fungus Marasmius oreades.</title>
        <authorList>
            <person name="Hiltunen M."/>
            <person name="Ament-Velasquez S.L."/>
            <person name="Johannesson H."/>
        </authorList>
    </citation>
    <scope>NUCLEOTIDE SEQUENCE</scope>
    <source>
        <strain evidence="18">03SP1</strain>
    </source>
</reference>
<feature type="transmembrane region" description="Helical" evidence="15">
    <location>
        <begin position="497"/>
        <end position="515"/>
    </location>
</feature>
<dbReference type="Proteomes" id="UP001049176">
    <property type="component" value="Chromosome 9"/>
</dbReference>
<keyword evidence="4 14" id="KW-0645">Protease</keyword>
<keyword evidence="12 15" id="KW-0472">Membrane</keyword>
<feature type="domain" description="Endoplasmic reticulum metallopeptidase 1/1-A TM" evidence="17">
    <location>
        <begin position="412"/>
        <end position="608"/>
    </location>
</feature>
<organism evidence="18 19">
    <name type="scientific">Marasmius oreades</name>
    <name type="common">fairy-ring Marasmius</name>
    <dbReference type="NCBI Taxonomy" id="181124"/>
    <lineage>
        <taxon>Eukaryota</taxon>
        <taxon>Fungi</taxon>
        <taxon>Dikarya</taxon>
        <taxon>Basidiomycota</taxon>
        <taxon>Agaricomycotina</taxon>
        <taxon>Agaricomycetes</taxon>
        <taxon>Agaricomycetidae</taxon>
        <taxon>Agaricales</taxon>
        <taxon>Marasmiineae</taxon>
        <taxon>Marasmiaceae</taxon>
        <taxon>Marasmius</taxon>
    </lineage>
</organism>
<evidence type="ECO:0000259" key="16">
    <source>
        <dbReference type="Pfam" id="PF04389"/>
    </source>
</evidence>
<dbReference type="PANTHER" id="PTHR12147">
    <property type="entry name" value="METALLOPEPTIDASE M28 FAMILY MEMBER"/>
    <property type="match status" value="1"/>
</dbReference>
<evidence type="ECO:0000256" key="11">
    <source>
        <dbReference type="ARBA" id="ARBA00023049"/>
    </source>
</evidence>
<keyword evidence="6 14" id="KW-0479">Metal-binding</keyword>
<evidence type="ECO:0000256" key="5">
    <source>
        <dbReference type="ARBA" id="ARBA00022692"/>
    </source>
</evidence>
<comment type="similarity">
    <text evidence="3 14">Belongs to the peptidase M28 family.</text>
</comment>
<dbReference type="GeneID" id="66082643"/>
<dbReference type="Pfam" id="PF04389">
    <property type="entry name" value="Peptidase_M28"/>
    <property type="match status" value="1"/>
</dbReference>
<gene>
    <name evidence="18" type="ORF">E1B28_013568</name>
</gene>
<dbReference type="Pfam" id="PF22249">
    <property type="entry name" value="ERMP1-TM"/>
    <property type="match status" value="1"/>
</dbReference>
<dbReference type="CDD" id="cd03875">
    <property type="entry name" value="M28_Fxna_like"/>
    <property type="match status" value="1"/>
</dbReference>
<keyword evidence="7 14" id="KW-0378">Hydrolase</keyword>
<keyword evidence="10 15" id="KW-1133">Transmembrane helix</keyword>
<evidence type="ECO:0000313" key="18">
    <source>
        <dbReference type="EMBL" id="KAG7087620.1"/>
    </source>
</evidence>
<evidence type="ECO:0000256" key="12">
    <source>
        <dbReference type="ARBA" id="ARBA00023136"/>
    </source>
</evidence>
<feature type="transmembrane region" description="Helical" evidence="15">
    <location>
        <begin position="443"/>
        <end position="464"/>
    </location>
</feature>
<comment type="subcellular location">
    <subcellularLocation>
        <location evidence="2">Endoplasmic reticulum membrane</location>
        <topology evidence="2">Multi-pass membrane protein</topology>
    </subcellularLocation>
</comment>
<evidence type="ECO:0000256" key="14">
    <source>
        <dbReference type="RuleBase" id="RU361240"/>
    </source>
</evidence>
<feature type="transmembrane region" description="Helical" evidence="15">
    <location>
        <begin position="566"/>
        <end position="586"/>
    </location>
</feature>
<evidence type="ECO:0000256" key="8">
    <source>
        <dbReference type="ARBA" id="ARBA00022824"/>
    </source>
</evidence>